<feature type="compositionally biased region" description="Low complexity" evidence="11">
    <location>
        <begin position="474"/>
        <end position="493"/>
    </location>
</feature>
<evidence type="ECO:0000313" key="18">
    <source>
        <dbReference type="Proteomes" id="UP000256601"/>
    </source>
</evidence>
<evidence type="ECO:0000256" key="11">
    <source>
        <dbReference type="SAM" id="MobiDB-lite"/>
    </source>
</evidence>
<dbReference type="PANTHER" id="PTHR10782:SF4">
    <property type="entry name" value="TONALLI, ISOFORM E"/>
    <property type="match status" value="1"/>
</dbReference>
<comment type="subcellular location">
    <subcellularLocation>
        <location evidence="1">Nucleus</location>
    </subcellularLocation>
</comment>
<dbReference type="GO" id="GO:0005634">
    <property type="term" value="C:nucleus"/>
    <property type="evidence" value="ECO:0007669"/>
    <property type="project" value="UniProtKB-SubCell"/>
</dbReference>
<dbReference type="PROSITE" id="PS51044">
    <property type="entry name" value="ZF_SP_RING"/>
    <property type="match status" value="1"/>
</dbReference>
<keyword evidence="5" id="KW-0479">Metal-binding</keyword>
<dbReference type="OrthoDB" id="28127at2759"/>
<feature type="region of interest" description="Disordered" evidence="11">
    <location>
        <begin position="654"/>
        <end position="694"/>
    </location>
</feature>
<keyword evidence="8" id="KW-0862">Zinc</keyword>
<feature type="domain" description="SAP" evidence="12">
    <location>
        <begin position="55"/>
        <end position="89"/>
    </location>
</feature>
<evidence type="ECO:0000256" key="3">
    <source>
        <dbReference type="ARBA" id="ARBA00005383"/>
    </source>
</evidence>
<reference evidence="15 17" key="1">
    <citation type="journal article" date="2016" name="PLoS ONE">
        <title>Sequence Assembly of Yarrowia lipolytica Strain W29/CLIB89 Shows Transposable Element Diversity.</title>
        <authorList>
            <person name="Magnan C."/>
            <person name="Yu J."/>
            <person name="Chang I."/>
            <person name="Jahn E."/>
            <person name="Kanomata Y."/>
            <person name="Wu J."/>
            <person name="Zeller M."/>
            <person name="Oakes M."/>
            <person name="Baldi P."/>
            <person name="Sandmeyer S."/>
        </authorList>
    </citation>
    <scope>NUCLEOTIDE SEQUENCE [LARGE SCALE GENOMIC DNA]</scope>
    <source>
        <strain evidence="15">CLIB89</strain>
        <strain evidence="17">CLIB89(W29)</strain>
    </source>
</reference>
<dbReference type="GO" id="GO:0061665">
    <property type="term" value="F:SUMO ligase activity"/>
    <property type="evidence" value="ECO:0007669"/>
    <property type="project" value="TreeGrafter"/>
</dbReference>
<dbReference type="eggNOG" id="KOG2169">
    <property type="taxonomic scope" value="Eukaryota"/>
</dbReference>
<evidence type="ECO:0000256" key="10">
    <source>
        <dbReference type="PROSITE-ProRule" id="PRU00452"/>
    </source>
</evidence>
<evidence type="ECO:0000256" key="2">
    <source>
        <dbReference type="ARBA" id="ARBA00004718"/>
    </source>
</evidence>
<dbReference type="KEGG" id="yli:2912295"/>
<dbReference type="Gene3D" id="2.60.120.780">
    <property type="entry name" value="PINIT domain"/>
    <property type="match status" value="1"/>
</dbReference>
<dbReference type="VEuPathDB" id="FungiDB:YALI0_E23342g"/>
<dbReference type="Proteomes" id="UP000182444">
    <property type="component" value="Chromosome 1E"/>
</dbReference>
<dbReference type="PANTHER" id="PTHR10782">
    <property type="entry name" value="ZINC FINGER MIZ DOMAIN-CONTAINING PROTEIN"/>
    <property type="match status" value="1"/>
</dbReference>
<proteinExistence type="inferred from homology"/>
<dbReference type="InterPro" id="IPR013083">
    <property type="entry name" value="Znf_RING/FYVE/PHD"/>
</dbReference>
<sequence length="707" mass="77341">MFNQIPSTPSPFVVPPSSYSAANININTMEAPHYLQGASEDVKQKHAYISSVLSRGKMTVPMLKSVLKSLNLGTTGLKQVLKERLMYYVTQVTTTDMFSHRITTMYDLIKSELNGTASPVAASTNRGPYNTVFYSPPQAQTVAAKVKTMPPQSDLVVSLPPPLSFSNTPFYKIKEALLPGMILSKSAEQRVTRMEFKLPEYYIRAVEEEAEQRKQGTIYPKYGVRLFGQILQPECTSKTASCEFPIALQLKVNDKAVEANTRGMKNKRGTTVPPDVTDLIKPQKATQRLETYYSHCAEIRYGIWAYVVEAQSMTQVLNDIKTRHILRDKPLEIIRSFYSDEDVVVDNYPLKLKCPISFSRMEVPVRSVFCKHVQCFDGRSFLQMQHQAAQWRCPVCDDPMSYASLAVDDFMSEILAHAPEGADSVSLLKDGSYEIPQDDSDGEASSPEPDWLKKRHPDPPLVVSLDSDDDDDGNNNSSNANDSTAAPATASPTPSRPQTNGTHSNGSARSSLGDTSRSTAATSVTSATHAPLELPPPEQYQHPLPVLPATANQASPEQPQQSPSSRPERSGSTHSTSSIPEPKRRRTSLDFALPPWTGGILGDASAYPDVITMVDDSSSDSTSPPRNLPTLPKTYSHNDLGLPSWESGIFSSKNTNKLTSASPDTAATSVSPNANGNGTPLGRSNAVRRGPRPQKTVVEVVDLTLSD</sequence>
<dbReference type="Proteomes" id="UP000256601">
    <property type="component" value="Unassembled WGS sequence"/>
</dbReference>
<dbReference type="GO" id="GO:0016925">
    <property type="term" value="P:protein sumoylation"/>
    <property type="evidence" value="ECO:0007669"/>
    <property type="project" value="UniProtKB-UniPathway"/>
</dbReference>
<dbReference type="EMBL" id="KZ859049">
    <property type="protein sequence ID" value="RDW24105.1"/>
    <property type="molecule type" value="Genomic_DNA"/>
</dbReference>
<dbReference type="GO" id="GO:0008270">
    <property type="term" value="F:zinc ion binding"/>
    <property type="evidence" value="ECO:0007669"/>
    <property type="project" value="UniProtKB-KW"/>
</dbReference>
<evidence type="ECO:0000256" key="9">
    <source>
        <dbReference type="ARBA" id="ARBA00023242"/>
    </source>
</evidence>
<keyword evidence="4" id="KW-0808">Transferase</keyword>
<dbReference type="UniPathway" id="UPA00886"/>
<organism evidence="15 17">
    <name type="scientific">Yarrowia lipolytica</name>
    <name type="common">Candida lipolytica</name>
    <dbReference type="NCBI Taxonomy" id="4952"/>
    <lineage>
        <taxon>Eukaryota</taxon>
        <taxon>Fungi</taxon>
        <taxon>Dikarya</taxon>
        <taxon>Ascomycota</taxon>
        <taxon>Saccharomycotina</taxon>
        <taxon>Dipodascomycetes</taxon>
        <taxon>Dipodascales</taxon>
        <taxon>Dipodascales incertae sedis</taxon>
        <taxon>Yarrowia</taxon>
    </lineage>
</organism>
<feature type="compositionally biased region" description="Polar residues" evidence="11">
    <location>
        <begin position="654"/>
        <end position="678"/>
    </location>
</feature>
<dbReference type="Gene3D" id="3.30.40.10">
    <property type="entry name" value="Zinc/RING finger domain, C3HC4 (zinc finger)"/>
    <property type="match status" value="1"/>
</dbReference>
<evidence type="ECO:0000313" key="16">
    <source>
        <dbReference type="EMBL" id="RDW24105.1"/>
    </source>
</evidence>
<dbReference type="InterPro" id="IPR023321">
    <property type="entry name" value="PINIT"/>
</dbReference>
<evidence type="ECO:0000313" key="15">
    <source>
        <dbReference type="EMBL" id="AOW05836.1"/>
    </source>
</evidence>
<feature type="compositionally biased region" description="Low complexity" evidence="11">
    <location>
        <begin position="555"/>
        <end position="565"/>
    </location>
</feature>
<dbReference type="Pfam" id="PF02037">
    <property type="entry name" value="SAP"/>
    <property type="match status" value="1"/>
</dbReference>
<comment type="pathway">
    <text evidence="2">Protein modification; protein sumoylation.</text>
</comment>
<dbReference type="SUPFAM" id="SSF57850">
    <property type="entry name" value="RING/U-box"/>
    <property type="match status" value="1"/>
</dbReference>
<dbReference type="PROSITE" id="PS51466">
    <property type="entry name" value="PINIT"/>
    <property type="match status" value="1"/>
</dbReference>
<dbReference type="AlphaFoldDB" id="A0A1D8NJM6"/>
<dbReference type="InterPro" id="IPR036361">
    <property type="entry name" value="SAP_dom_sf"/>
</dbReference>
<evidence type="ECO:0000256" key="7">
    <source>
        <dbReference type="ARBA" id="ARBA00022786"/>
    </source>
</evidence>
<feature type="compositionally biased region" description="Polar residues" evidence="11">
    <location>
        <begin position="496"/>
        <end position="514"/>
    </location>
</feature>
<gene>
    <name evidence="16" type="ORF">B0I71DRAFT_134816</name>
    <name evidence="15" type="ORF">YALI1_E27504g</name>
</gene>
<dbReference type="InterPro" id="IPR004181">
    <property type="entry name" value="Znf_MIZ"/>
</dbReference>
<reference evidence="16 18" key="2">
    <citation type="submission" date="2018-07" db="EMBL/GenBank/DDBJ databases">
        <title>Draft Genome Assemblies for Five Robust Yarrowia lipolytica Strains Exhibiting High Lipid Production and Pentose Sugar Utilization and Sugar Alcohol Secretion from Undetoxified Lignocellulosic Biomass Hydrolysates.</title>
        <authorList>
            <consortium name="DOE Joint Genome Institute"/>
            <person name="Walker C."/>
            <person name="Ryu S."/>
            <person name="Na H."/>
            <person name="Zane M."/>
            <person name="LaButti K."/>
            <person name="Lipzen A."/>
            <person name="Haridas S."/>
            <person name="Barry K."/>
            <person name="Grigoriev I.V."/>
            <person name="Quarterman J."/>
            <person name="Slininger P."/>
            <person name="Dien B."/>
            <person name="Trinh C.T."/>
        </authorList>
    </citation>
    <scope>NUCLEOTIDE SEQUENCE [LARGE SCALE GENOMIC DNA]</scope>
    <source>
        <strain evidence="16 18">YB392</strain>
    </source>
</reference>
<evidence type="ECO:0000256" key="6">
    <source>
        <dbReference type="ARBA" id="ARBA00022771"/>
    </source>
</evidence>
<evidence type="ECO:0000259" key="12">
    <source>
        <dbReference type="PROSITE" id="PS50800"/>
    </source>
</evidence>
<keyword evidence="7" id="KW-0833">Ubl conjugation pathway</keyword>
<feature type="domain" description="PINIT" evidence="14">
    <location>
        <begin position="147"/>
        <end position="311"/>
    </location>
</feature>
<dbReference type="EMBL" id="CP017557">
    <property type="protein sequence ID" value="AOW05836.1"/>
    <property type="molecule type" value="Genomic_DNA"/>
</dbReference>
<dbReference type="PROSITE" id="PS50800">
    <property type="entry name" value="SAP"/>
    <property type="match status" value="1"/>
</dbReference>
<protein>
    <submittedName>
        <fullName evidence="15">Uncharacterized protein</fullName>
    </submittedName>
</protein>
<feature type="region of interest" description="Disordered" evidence="11">
    <location>
        <begin position="432"/>
        <end position="639"/>
    </location>
</feature>
<dbReference type="CDD" id="cd16650">
    <property type="entry name" value="SP-RING_PIAS-like"/>
    <property type="match status" value="1"/>
</dbReference>
<evidence type="ECO:0000256" key="4">
    <source>
        <dbReference type="ARBA" id="ARBA00022679"/>
    </source>
</evidence>
<dbReference type="Pfam" id="PF02891">
    <property type="entry name" value="zf-MIZ"/>
    <property type="match status" value="1"/>
</dbReference>
<keyword evidence="6 10" id="KW-0863">Zinc-finger</keyword>
<evidence type="ECO:0000256" key="5">
    <source>
        <dbReference type="ARBA" id="ARBA00022723"/>
    </source>
</evidence>
<evidence type="ECO:0000259" key="14">
    <source>
        <dbReference type="PROSITE" id="PS51466"/>
    </source>
</evidence>
<dbReference type="SUPFAM" id="SSF68906">
    <property type="entry name" value="SAP domain"/>
    <property type="match status" value="1"/>
</dbReference>
<evidence type="ECO:0000256" key="8">
    <source>
        <dbReference type="ARBA" id="ARBA00022833"/>
    </source>
</evidence>
<keyword evidence="9" id="KW-0539">Nucleus</keyword>
<accession>A0A1D8NJM6</accession>
<dbReference type="GeneID" id="2912295"/>
<dbReference type="Pfam" id="PF14324">
    <property type="entry name" value="PINIT"/>
    <property type="match status" value="1"/>
</dbReference>
<dbReference type="InterPro" id="IPR003034">
    <property type="entry name" value="SAP_dom"/>
</dbReference>
<evidence type="ECO:0000313" key="17">
    <source>
        <dbReference type="Proteomes" id="UP000182444"/>
    </source>
</evidence>
<evidence type="ECO:0000259" key="13">
    <source>
        <dbReference type="PROSITE" id="PS51044"/>
    </source>
</evidence>
<dbReference type="GO" id="GO:0000785">
    <property type="term" value="C:chromatin"/>
    <property type="evidence" value="ECO:0007669"/>
    <property type="project" value="TreeGrafter"/>
</dbReference>
<feature type="compositionally biased region" description="Low complexity" evidence="11">
    <location>
        <begin position="515"/>
        <end position="530"/>
    </location>
</feature>
<feature type="domain" description="SP-RING-type" evidence="13">
    <location>
        <begin position="339"/>
        <end position="420"/>
    </location>
</feature>
<dbReference type="OMA" id="MELRINN"/>
<evidence type="ECO:0000256" key="1">
    <source>
        <dbReference type="ARBA" id="ARBA00004123"/>
    </source>
</evidence>
<dbReference type="VEuPathDB" id="FungiDB:YALI1_E27504g"/>
<dbReference type="RefSeq" id="XP_504305.1">
    <property type="nucleotide sequence ID" value="XM_504305.1"/>
</dbReference>
<dbReference type="InterPro" id="IPR038654">
    <property type="entry name" value="PINIT_sf"/>
</dbReference>
<comment type="similarity">
    <text evidence="3">Belongs to the PIAS family.</text>
</comment>
<name>A0A1D8NJM6_YARLL</name>
<dbReference type="Gene3D" id="1.10.720.30">
    <property type="entry name" value="SAP domain"/>
    <property type="match status" value="1"/>
</dbReference>